<dbReference type="AlphaFoldDB" id="A0AA37TIP4"/>
<feature type="domain" description="Restriction endonuclease type IV Mrr" evidence="2">
    <location>
        <begin position="19"/>
        <end position="112"/>
    </location>
</feature>
<dbReference type="Pfam" id="PF04471">
    <property type="entry name" value="Mrr_cat"/>
    <property type="match status" value="1"/>
</dbReference>
<dbReference type="EMBL" id="BSPL01000023">
    <property type="protein sequence ID" value="GLS72772.1"/>
    <property type="molecule type" value="Genomic_DNA"/>
</dbReference>
<evidence type="ECO:0000259" key="3">
    <source>
        <dbReference type="Pfam" id="PF20720"/>
    </source>
</evidence>
<gene>
    <name evidence="4" type="ORF">GCM10007890_47870</name>
</gene>
<keyword evidence="5" id="KW-1185">Reference proteome</keyword>
<name>A0AA37TIP4_9HYPH</name>
<proteinExistence type="predicted"/>
<protein>
    <recommendedName>
        <fullName evidence="6">Restriction endonuclease type IV Mrr domain-containing protein</fullName>
    </recommendedName>
</protein>
<dbReference type="InterPro" id="IPR049050">
    <property type="entry name" value="nSTAND3"/>
</dbReference>
<dbReference type="Pfam" id="PF20720">
    <property type="entry name" value="nSTAND3"/>
    <property type="match status" value="1"/>
</dbReference>
<feature type="compositionally biased region" description="Basic and acidic residues" evidence="1">
    <location>
        <begin position="768"/>
        <end position="778"/>
    </location>
</feature>
<accession>A0AA37TIP4</accession>
<comment type="caution">
    <text evidence="4">The sequence shown here is derived from an EMBL/GenBank/DDBJ whole genome shotgun (WGS) entry which is preliminary data.</text>
</comment>
<sequence>MAGTMRVRAEGPWSDLALHTIGWKAFQDLCAQVCEEVLRRPVQVYREAQDGGQDAVFLSGPGGGHDATIQCKHSADGRRRLRVGDIAAELASVDRLVALGQAKTYILMTSMGVDAPVACAIRARLRARGVARPHVLGREWLIRSIRARARLRALVPQVYGLGDLGAILDERMAAQSRALLEQWLPKLRSYVPTEAHRRAVHALNEHGAVLLLGNPSAGKSTIGAILSAMASEEAGCTVLHLTGPRELGDGWNPNDRKRFFWIDDAFGPNVMRDEYVQDWSSAFRKIEAALSHGNRFLLTSRRHIYQRAKPLLGQRNLAAFVDGRAVVDVGALTGAERAQILYNHVAFGGQAPAWKASVKPCLDAVAEVDGFLPGVAERLGDPAFTRGLRPTVEGLLRFMREPREHLVETIGSLGDTLRAALMLVYVHQGRLSADGWDDDTSRAVADLLGVRLADVRNRIAELAGSFVVERSAGGGTWTFPHPTIGDALTEILRGQAHMVAALLRGIAPENILSGFVSEGMPAARDAGIIPASMNDVVAARIAGVEDRQDTNRSLFLFLARRASDDLLARVVAADPGLLDRATWRTERAADDPWLNLVARAHRLRLLPETVRARAAAELAAAAVDGFELSFLPDPGFLALLPPGGLVALGLELRTRALPAVAGLIRQAAATADPEEDPDRNFERFEEGFGALADIGVLDDGAEELIEEARDLMAEAVHDLVQRRRERHALTEPGDEEEEWAFASATTIPEIAAAPPPPRERPRRSIFSDVDRTDPTDGR</sequence>
<feature type="domain" description="Novel STAND NTPase 3" evidence="3">
    <location>
        <begin position="190"/>
        <end position="346"/>
    </location>
</feature>
<evidence type="ECO:0008006" key="6">
    <source>
        <dbReference type="Google" id="ProtNLM"/>
    </source>
</evidence>
<dbReference type="InterPro" id="IPR007560">
    <property type="entry name" value="Restrct_endonuc_IV_Mrr"/>
</dbReference>
<feature type="compositionally biased region" description="Low complexity" evidence="1">
    <location>
        <begin position="742"/>
        <end position="752"/>
    </location>
</feature>
<evidence type="ECO:0000313" key="5">
    <source>
        <dbReference type="Proteomes" id="UP001157440"/>
    </source>
</evidence>
<dbReference type="Proteomes" id="UP001157440">
    <property type="component" value="Unassembled WGS sequence"/>
</dbReference>
<evidence type="ECO:0000259" key="2">
    <source>
        <dbReference type="Pfam" id="PF04471"/>
    </source>
</evidence>
<evidence type="ECO:0000256" key="1">
    <source>
        <dbReference type="SAM" id="MobiDB-lite"/>
    </source>
</evidence>
<feature type="region of interest" description="Disordered" evidence="1">
    <location>
        <begin position="726"/>
        <end position="778"/>
    </location>
</feature>
<dbReference type="GO" id="GO:0003677">
    <property type="term" value="F:DNA binding"/>
    <property type="evidence" value="ECO:0007669"/>
    <property type="project" value="InterPro"/>
</dbReference>
<dbReference type="RefSeq" id="WP_238195008.1">
    <property type="nucleotide sequence ID" value="NZ_BPQZ01000003.1"/>
</dbReference>
<dbReference type="GO" id="GO:0004519">
    <property type="term" value="F:endonuclease activity"/>
    <property type="evidence" value="ECO:0007669"/>
    <property type="project" value="InterPro"/>
</dbReference>
<organism evidence="4 5">
    <name type="scientific">Methylobacterium tardum</name>
    <dbReference type="NCBI Taxonomy" id="374432"/>
    <lineage>
        <taxon>Bacteria</taxon>
        <taxon>Pseudomonadati</taxon>
        <taxon>Pseudomonadota</taxon>
        <taxon>Alphaproteobacteria</taxon>
        <taxon>Hyphomicrobiales</taxon>
        <taxon>Methylobacteriaceae</taxon>
        <taxon>Methylobacterium</taxon>
    </lineage>
</organism>
<dbReference type="GO" id="GO:0009307">
    <property type="term" value="P:DNA restriction-modification system"/>
    <property type="evidence" value="ECO:0007669"/>
    <property type="project" value="InterPro"/>
</dbReference>
<reference evidence="5" key="1">
    <citation type="journal article" date="2019" name="Int. J. Syst. Evol. Microbiol.">
        <title>The Global Catalogue of Microorganisms (GCM) 10K type strain sequencing project: providing services to taxonomists for standard genome sequencing and annotation.</title>
        <authorList>
            <consortium name="The Broad Institute Genomics Platform"/>
            <consortium name="The Broad Institute Genome Sequencing Center for Infectious Disease"/>
            <person name="Wu L."/>
            <person name="Ma J."/>
        </authorList>
    </citation>
    <scope>NUCLEOTIDE SEQUENCE [LARGE SCALE GENOMIC DNA]</scope>
    <source>
        <strain evidence="5">NBRC 103632</strain>
    </source>
</reference>
<evidence type="ECO:0000313" key="4">
    <source>
        <dbReference type="EMBL" id="GLS72772.1"/>
    </source>
</evidence>